<dbReference type="RefSeq" id="WP_069307908.1">
    <property type="nucleotide sequence ID" value="NZ_MCRJ01000110.1"/>
</dbReference>
<sequence>MIRYALVCIEGHGFEGWFRSSADFDSQEARGLLACTHCGSPHVRKALMAPRVVTREDARPVVAMAEPPATEGAGAEPPARGLDNRPPELVAALRELKSRITEHAEDVGKRFPEEARRIHYGEAPARGIFGAASADDVRGLRDEGIEVLPLPVLPDERN</sequence>
<reference evidence="2 3" key="1">
    <citation type="submission" date="2016-07" db="EMBL/GenBank/DDBJ databases">
        <title>Draft Genome Sequence of Methylobrevis pamukkalensis PK2.</title>
        <authorList>
            <person name="Vasilenko O.V."/>
            <person name="Doronina N.V."/>
            <person name="Shmareva M.N."/>
            <person name="Tarlachkov S.V."/>
            <person name="Mustakhimov I."/>
            <person name="Trotsenko Y.A."/>
        </authorList>
    </citation>
    <scope>NUCLEOTIDE SEQUENCE [LARGE SCALE GENOMIC DNA]</scope>
    <source>
        <strain evidence="2 3">PK2</strain>
    </source>
</reference>
<feature type="region of interest" description="Disordered" evidence="1">
    <location>
        <begin position="58"/>
        <end position="85"/>
    </location>
</feature>
<dbReference type="InterPro" id="IPR009562">
    <property type="entry name" value="DUF1178"/>
</dbReference>
<evidence type="ECO:0000313" key="3">
    <source>
        <dbReference type="Proteomes" id="UP000094622"/>
    </source>
</evidence>
<organism evidence="2 3">
    <name type="scientific">Methylobrevis pamukkalensis</name>
    <dbReference type="NCBI Taxonomy" id="1439726"/>
    <lineage>
        <taxon>Bacteria</taxon>
        <taxon>Pseudomonadati</taxon>
        <taxon>Pseudomonadota</taxon>
        <taxon>Alphaproteobacteria</taxon>
        <taxon>Hyphomicrobiales</taxon>
        <taxon>Pleomorphomonadaceae</taxon>
        <taxon>Methylobrevis</taxon>
    </lineage>
</organism>
<comment type="caution">
    <text evidence="2">The sequence shown here is derived from an EMBL/GenBank/DDBJ whole genome shotgun (WGS) entry which is preliminary data.</text>
</comment>
<dbReference type="EMBL" id="MCRJ01000110">
    <property type="protein sequence ID" value="ODN69103.1"/>
    <property type="molecule type" value="Genomic_DNA"/>
</dbReference>
<dbReference type="PIRSF" id="PIRSF032131">
    <property type="entry name" value="UCP032131"/>
    <property type="match status" value="1"/>
</dbReference>
<keyword evidence="3" id="KW-1185">Reference proteome</keyword>
<gene>
    <name evidence="2" type="ORF">A6302_03608</name>
</gene>
<dbReference type="Pfam" id="PF06676">
    <property type="entry name" value="DUF1178"/>
    <property type="match status" value="1"/>
</dbReference>
<dbReference type="AlphaFoldDB" id="A0A1E3GYH7"/>
<evidence type="ECO:0000313" key="2">
    <source>
        <dbReference type="EMBL" id="ODN69103.1"/>
    </source>
</evidence>
<protein>
    <recommendedName>
        <fullName evidence="4">DUF1178 family protein</fullName>
    </recommendedName>
</protein>
<accession>A0A1E3GYH7</accession>
<proteinExistence type="predicted"/>
<name>A0A1E3GYH7_9HYPH</name>
<dbReference type="OrthoDB" id="9799894at2"/>
<dbReference type="PATRIC" id="fig|1439726.3.peg.3802"/>
<evidence type="ECO:0008006" key="4">
    <source>
        <dbReference type="Google" id="ProtNLM"/>
    </source>
</evidence>
<evidence type="ECO:0000256" key="1">
    <source>
        <dbReference type="SAM" id="MobiDB-lite"/>
    </source>
</evidence>
<feature type="compositionally biased region" description="Low complexity" evidence="1">
    <location>
        <begin position="63"/>
        <end position="81"/>
    </location>
</feature>
<dbReference type="Proteomes" id="UP000094622">
    <property type="component" value="Unassembled WGS sequence"/>
</dbReference>